<accession>A0ACC0E7J3</accession>
<name>A0ACC0E7J3_9BASI</name>
<evidence type="ECO:0000313" key="2">
    <source>
        <dbReference type="Proteomes" id="UP001060170"/>
    </source>
</evidence>
<keyword evidence="2" id="KW-1185">Reference proteome</keyword>
<reference evidence="1 2" key="3">
    <citation type="journal article" date="2022" name="Microbiol. Spectr.">
        <title>Folding features and dynamics of 3D genome architecture in plant fungal pathogens.</title>
        <authorList>
            <person name="Xia C."/>
        </authorList>
    </citation>
    <scope>NUCLEOTIDE SEQUENCE [LARGE SCALE GENOMIC DNA]</scope>
    <source>
        <strain evidence="1 2">93-210</strain>
    </source>
</reference>
<dbReference type="EMBL" id="CM045874">
    <property type="protein sequence ID" value="KAI7945123.1"/>
    <property type="molecule type" value="Genomic_DNA"/>
</dbReference>
<evidence type="ECO:0000313" key="1">
    <source>
        <dbReference type="EMBL" id="KAI7945123.1"/>
    </source>
</evidence>
<gene>
    <name evidence="1" type="ORF">MJO28_010818</name>
</gene>
<proteinExistence type="predicted"/>
<organism evidence="1 2">
    <name type="scientific">Puccinia striiformis f. sp. tritici</name>
    <dbReference type="NCBI Taxonomy" id="168172"/>
    <lineage>
        <taxon>Eukaryota</taxon>
        <taxon>Fungi</taxon>
        <taxon>Dikarya</taxon>
        <taxon>Basidiomycota</taxon>
        <taxon>Pucciniomycotina</taxon>
        <taxon>Pucciniomycetes</taxon>
        <taxon>Pucciniales</taxon>
        <taxon>Pucciniaceae</taxon>
        <taxon>Puccinia</taxon>
    </lineage>
</organism>
<dbReference type="Proteomes" id="UP001060170">
    <property type="component" value="Chromosome 10"/>
</dbReference>
<comment type="caution">
    <text evidence="1">The sequence shown here is derived from an EMBL/GenBank/DDBJ whole genome shotgun (WGS) entry which is preliminary data.</text>
</comment>
<reference evidence="2" key="2">
    <citation type="journal article" date="2018" name="Mol. Plant Microbe Interact.">
        <title>Genome sequence resources for the wheat stripe rust pathogen (Puccinia striiformis f. sp. tritici) and the barley stripe rust pathogen (Puccinia striiformis f. sp. hordei).</title>
        <authorList>
            <person name="Xia C."/>
            <person name="Wang M."/>
            <person name="Yin C."/>
            <person name="Cornejo O.E."/>
            <person name="Hulbert S.H."/>
            <person name="Chen X."/>
        </authorList>
    </citation>
    <scope>NUCLEOTIDE SEQUENCE [LARGE SCALE GENOMIC DNA]</scope>
    <source>
        <strain evidence="2">93-210</strain>
    </source>
</reference>
<protein>
    <submittedName>
        <fullName evidence="1">Uncharacterized protein</fullName>
    </submittedName>
</protein>
<reference evidence="2" key="1">
    <citation type="journal article" date="2018" name="BMC Genomics">
        <title>Genomic insights into host adaptation between the wheat stripe rust pathogen (Puccinia striiformis f. sp. tritici) and the barley stripe rust pathogen (Puccinia striiformis f. sp. hordei).</title>
        <authorList>
            <person name="Xia C."/>
            <person name="Wang M."/>
            <person name="Yin C."/>
            <person name="Cornejo O.E."/>
            <person name="Hulbert S.H."/>
            <person name="Chen X."/>
        </authorList>
    </citation>
    <scope>NUCLEOTIDE SEQUENCE [LARGE SCALE GENOMIC DNA]</scope>
    <source>
        <strain evidence="2">93-210</strain>
    </source>
</reference>
<sequence length="248" mass="26599">MIVAAPPDGILATVNQRSSKDWRAGPSGDPPSSGCPRTEAGDLRLEQGCLDRAAIRHSIASALMAGLAATQPDRWVPGKGSCSMCHFPAWRSLRSASFPLYPSSSVFSSMSNFNLPILQANTTGPAPGSDWISVLTATVASAISNQIPIVTEQHLNSLGVYLSNRLAGADPTVMLLATCGTIIILFAVHRLFPWRNTQDQAHTTEHQNTQYELLIELVRAVLDKLASIEQLIAEQQPKPNSTPAGPEH</sequence>